<dbReference type="CDD" id="cd22885">
    <property type="entry name" value="ANKRD27_zf1"/>
    <property type="match status" value="1"/>
</dbReference>
<dbReference type="GO" id="GO:0005085">
    <property type="term" value="F:guanyl-nucleotide exchange factor activity"/>
    <property type="evidence" value="ECO:0007669"/>
    <property type="project" value="TreeGrafter"/>
</dbReference>
<dbReference type="GO" id="GO:0043005">
    <property type="term" value="C:neuron projection"/>
    <property type="evidence" value="ECO:0007669"/>
    <property type="project" value="TreeGrafter"/>
</dbReference>
<dbReference type="InterPro" id="IPR036770">
    <property type="entry name" value="Ankyrin_rpt-contain_sf"/>
</dbReference>
<dbReference type="Pfam" id="PF12796">
    <property type="entry name" value="Ank_2"/>
    <property type="match status" value="2"/>
</dbReference>
<evidence type="ECO:0000313" key="3">
    <source>
        <dbReference type="Proteomes" id="UP001652582"/>
    </source>
</evidence>
<dbReference type="InterPro" id="IPR051248">
    <property type="entry name" value="UPF0507/Ank_repeat_27"/>
</dbReference>
<dbReference type="InterPro" id="IPR037191">
    <property type="entry name" value="VPS9_dom_sf"/>
</dbReference>
<dbReference type="GO" id="GO:0045022">
    <property type="term" value="P:early endosome to late endosome transport"/>
    <property type="evidence" value="ECO:0007669"/>
    <property type="project" value="TreeGrafter"/>
</dbReference>
<dbReference type="GO" id="GO:0048812">
    <property type="term" value="P:neuron projection morphogenesis"/>
    <property type="evidence" value="ECO:0007669"/>
    <property type="project" value="TreeGrafter"/>
</dbReference>
<name>A0A6J1MPT7_BICAN</name>
<feature type="repeat" description="ANK" evidence="1">
    <location>
        <begin position="550"/>
        <end position="582"/>
    </location>
</feature>
<dbReference type="InterPro" id="IPR002110">
    <property type="entry name" value="Ankyrin_rpt"/>
</dbReference>
<dbReference type="PANTHER" id="PTHR24170:SF2">
    <property type="entry name" value="ANKYRIN REPEAT DOMAIN-CONTAINING PROTEIN 27"/>
    <property type="match status" value="1"/>
</dbReference>
<dbReference type="GO" id="GO:0005769">
    <property type="term" value="C:early endosome"/>
    <property type="evidence" value="ECO:0007669"/>
    <property type="project" value="TreeGrafter"/>
</dbReference>
<dbReference type="PRINTS" id="PR01415">
    <property type="entry name" value="ANKYRIN"/>
</dbReference>
<dbReference type="Pfam" id="PF13637">
    <property type="entry name" value="Ank_4"/>
    <property type="match status" value="1"/>
</dbReference>
<reference evidence="4" key="1">
    <citation type="submission" date="2025-08" db="UniProtKB">
        <authorList>
            <consortium name="RefSeq"/>
        </authorList>
    </citation>
    <scope>IDENTIFICATION</scope>
</reference>
<dbReference type="Gene3D" id="1.20.1050.80">
    <property type="entry name" value="VPS9 domain"/>
    <property type="match status" value="1"/>
</dbReference>
<feature type="repeat" description="ANK" evidence="1">
    <location>
        <begin position="860"/>
        <end position="892"/>
    </location>
</feature>
<keyword evidence="3" id="KW-1185">Reference proteome</keyword>
<feature type="repeat" description="ANK" evidence="1">
    <location>
        <begin position="827"/>
        <end position="859"/>
    </location>
</feature>
<protein>
    <submittedName>
        <fullName evidence="4">Ankyrin repeat domain-containing protein 27-like</fullName>
    </submittedName>
</protein>
<accession>A0A6J1MPT7</accession>
<dbReference type="GO" id="GO:0097422">
    <property type="term" value="C:tubular endosome"/>
    <property type="evidence" value="ECO:0007669"/>
    <property type="project" value="TreeGrafter"/>
</dbReference>
<dbReference type="Proteomes" id="UP001652582">
    <property type="component" value="Chromosome 11"/>
</dbReference>
<evidence type="ECO:0000256" key="1">
    <source>
        <dbReference type="PROSITE-ProRule" id="PRU00023"/>
    </source>
</evidence>
<dbReference type="AlphaFoldDB" id="A0A6J1MPT7"/>
<dbReference type="SUPFAM" id="SSF109993">
    <property type="entry name" value="VPS9 domain"/>
    <property type="match status" value="1"/>
</dbReference>
<dbReference type="PROSITE" id="PS50088">
    <property type="entry name" value="ANK_REPEAT"/>
    <property type="match status" value="7"/>
</dbReference>
<sequence length="926" mass="104017">MEGAYDEIISDNPFFIQLKNEYSNVFQHCISQSWIICVPRIGSLNTRVFTVEDFCAHVLVPSDELPETHYSTLTEKQVSVANKVITLEVTKGLPLQSHILFEETFYTEDYIKYKVWCVESPLEPNAKLDNTVTKDCLLSINDCIDLLWTQAAGRQVLDQIEQNIQSFIKKHSTLPTAIAPLRDAVSELYTQCLQSTLQNRRLREKCKTSKHLLENIKLSVESYMQHLLFDLLFKPICTICAYEDSHLNKKIRNMSDIQLRDLDIKKELYHAVPKAKQILSKIDTYNTVLEKVLCLKQALNAINKIDDSNNIVLLTADDLLPVFVFLLIKSGLPNWYSQLKYMKEFRFSGVGKGDGDESDFLITTLEAVIEHIQSGALAGPPNPESYYYESDLTEDNLNTSKRRGSLTESISTCDTNGREETLEYIFDLIKANNSEQVQILLEKNQKHLNSIQHERNALKFNALDNMDNDDDDDDDDDSDTEIYQKLCHPLCNCKKCCSKISKNLLKTSPTVSSRDSHGLTPLHVASVHGKASVVEILIDIGAQINATDLNECTPLHYAASRGHQNALLLLLHSGASINKENIDKNTPLHMAVNNGHLNCVKALIYFAEHGRKKLKINCTNEVGNTPLHLASKWGYEGIAKLLIENGAEPSIQNRNNKTAFDYAHNLKILQVLKSSTPSLYEYIHITSTDIKTLNCKTDNPVTLKLNHLKIKNNEANNASKTVENLKRIERILQAISYGDVKLACFYMNINYENYANAKSTINKNPSCHPLCECQFCKKTHQTISDFDVNFTDSNGFTALHYASRYGLDELCNILVLNKSNVNACNKKGQTPLHLAAINNKTVVISCLLDNGANINALDLSGNTPLHDASEMGNIGATKVLLNYGPNITLLNGSQKSAIDVAKEKLHLTVIDLIEKYANKINIHNPV</sequence>
<dbReference type="Gene3D" id="1.25.40.20">
    <property type="entry name" value="Ankyrin repeat-containing domain"/>
    <property type="match status" value="5"/>
</dbReference>
<dbReference type="GO" id="GO:0005886">
    <property type="term" value="C:plasma membrane"/>
    <property type="evidence" value="ECO:0007669"/>
    <property type="project" value="TreeGrafter"/>
</dbReference>
<feature type="repeat" description="ANK" evidence="1">
    <location>
        <begin position="517"/>
        <end position="549"/>
    </location>
</feature>
<organism evidence="3 4">
    <name type="scientific">Bicyclus anynana</name>
    <name type="common">Squinting bush brown butterfly</name>
    <dbReference type="NCBI Taxonomy" id="110368"/>
    <lineage>
        <taxon>Eukaryota</taxon>
        <taxon>Metazoa</taxon>
        <taxon>Ecdysozoa</taxon>
        <taxon>Arthropoda</taxon>
        <taxon>Hexapoda</taxon>
        <taxon>Insecta</taxon>
        <taxon>Pterygota</taxon>
        <taxon>Neoptera</taxon>
        <taxon>Endopterygota</taxon>
        <taxon>Lepidoptera</taxon>
        <taxon>Glossata</taxon>
        <taxon>Ditrysia</taxon>
        <taxon>Papilionoidea</taxon>
        <taxon>Nymphalidae</taxon>
        <taxon>Satyrinae</taxon>
        <taxon>Satyrini</taxon>
        <taxon>Mycalesina</taxon>
        <taxon>Bicyclus</taxon>
    </lineage>
</organism>
<dbReference type="Pfam" id="PF02204">
    <property type="entry name" value="VPS9"/>
    <property type="match status" value="1"/>
</dbReference>
<gene>
    <name evidence="4" type="primary">LOC112044766</name>
</gene>
<evidence type="ECO:0000313" key="4">
    <source>
        <dbReference type="RefSeq" id="XP_023936489.2"/>
    </source>
</evidence>
<dbReference type="OrthoDB" id="411646at2759"/>
<evidence type="ECO:0000259" key="2">
    <source>
        <dbReference type="PROSITE" id="PS51205"/>
    </source>
</evidence>
<dbReference type="PANTHER" id="PTHR24170">
    <property type="entry name" value="ANKYRIN REPEAT DOMAIN-CONTAINING PROTEIN 27"/>
    <property type="match status" value="1"/>
</dbReference>
<feature type="repeat" description="ANK" evidence="1">
    <location>
        <begin position="583"/>
        <end position="604"/>
    </location>
</feature>
<dbReference type="PROSITE" id="PS51205">
    <property type="entry name" value="VPS9"/>
    <property type="match status" value="1"/>
</dbReference>
<feature type="repeat" description="ANK" evidence="1">
    <location>
        <begin position="794"/>
        <end position="826"/>
    </location>
</feature>
<dbReference type="InterPro" id="IPR003123">
    <property type="entry name" value="VPS9"/>
</dbReference>
<proteinExistence type="predicted"/>
<dbReference type="GeneID" id="112044766"/>
<dbReference type="KEGG" id="bany:112044766"/>
<feature type="domain" description="VPS9" evidence="2">
    <location>
        <begin position="241"/>
        <end position="381"/>
    </location>
</feature>
<dbReference type="SUPFAM" id="SSF48403">
    <property type="entry name" value="Ankyrin repeat"/>
    <property type="match status" value="2"/>
</dbReference>
<dbReference type="GO" id="GO:0005770">
    <property type="term" value="C:late endosome"/>
    <property type="evidence" value="ECO:0007669"/>
    <property type="project" value="TreeGrafter"/>
</dbReference>
<feature type="repeat" description="ANK" evidence="1">
    <location>
        <begin position="622"/>
        <end position="654"/>
    </location>
</feature>
<keyword evidence="1" id="KW-0040">ANK repeat</keyword>
<dbReference type="PROSITE" id="PS50297">
    <property type="entry name" value="ANK_REP_REGION"/>
    <property type="match status" value="7"/>
</dbReference>
<dbReference type="SMART" id="SM00248">
    <property type="entry name" value="ANK"/>
    <property type="match status" value="8"/>
</dbReference>
<dbReference type="GO" id="GO:0000149">
    <property type="term" value="F:SNARE binding"/>
    <property type="evidence" value="ECO:0007669"/>
    <property type="project" value="TreeGrafter"/>
</dbReference>
<dbReference type="RefSeq" id="XP_023936489.2">
    <property type="nucleotide sequence ID" value="XM_024080721.2"/>
</dbReference>
<dbReference type="GO" id="GO:0030133">
    <property type="term" value="C:transport vesicle"/>
    <property type="evidence" value="ECO:0007669"/>
    <property type="project" value="TreeGrafter"/>
</dbReference>